<evidence type="ECO:0000256" key="1">
    <source>
        <dbReference type="ARBA" id="ARBA00022490"/>
    </source>
</evidence>
<organism evidence="7 8">
    <name type="scientific">Paenibacillus sabuli</name>
    <dbReference type="NCBI Taxonomy" id="2772509"/>
    <lineage>
        <taxon>Bacteria</taxon>
        <taxon>Bacillati</taxon>
        <taxon>Bacillota</taxon>
        <taxon>Bacilli</taxon>
        <taxon>Bacillales</taxon>
        <taxon>Paenibacillaceae</taxon>
        <taxon>Paenibacillus</taxon>
    </lineage>
</organism>
<gene>
    <name evidence="7" type="ORF">IDH44_21665</name>
</gene>
<dbReference type="SUPFAM" id="SSF51215">
    <property type="entry name" value="Regulatory protein AraC"/>
    <property type="match status" value="1"/>
</dbReference>
<protein>
    <submittedName>
        <fullName evidence="7">Helix-turn-helix transcriptional regulator</fullName>
    </submittedName>
</protein>
<evidence type="ECO:0000313" key="7">
    <source>
        <dbReference type="EMBL" id="MBD2847810.1"/>
    </source>
</evidence>
<dbReference type="InterPro" id="IPR018062">
    <property type="entry name" value="HTH_AraC-typ_CS"/>
</dbReference>
<dbReference type="SUPFAM" id="SSF46689">
    <property type="entry name" value="Homeodomain-like"/>
    <property type="match status" value="2"/>
</dbReference>
<sequence>MSEALVELGACNHAVHETPFASRKKHRHYLFRLQVEGSAHVCLNGVQYRLGGGDLLMCRPADAYELRLEPAASGPALRSADYFVYCSGEWVDWWWDEALPRVVHVGPNEQIVQAFRSIVYERRRVLEPSPEIQDCLARLLLLAIRRLMRSGARAAPRLYMPYRMKEYIEQQATQPLTLRQIAAHVGLGVSRASELFRATFGTSPMDYVITIRLHMVRERVLYDDIGLEEAAYACGFRTYTHFSRLFKARFGMTPQAFKRSNKLIRKKGSN</sequence>
<dbReference type="InterPro" id="IPR018060">
    <property type="entry name" value="HTH_AraC"/>
</dbReference>
<dbReference type="GO" id="GO:0003700">
    <property type="term" value="F:DNA-binding transcription factor activity"/>
    <property type="evidence" value="ECO:0007669"/>
    <property type="project" value="InterPro"/>
</dbReference>
<feature type="domain" description="HTH araC/xylS-type" evidence="6">
    <location>
        <begin position="162"/>
        <end position="260"/>
    </location>
</feature>
<reference evidence="7" key="1">
    <citation type="submission" date="2020-09" db="EMBL/GenBank/DDBJ databases">
        <title>A novel bacterium of genus Paenibacillus, isolated from South China Sea.</title>
        <authorList>
            <person name="Huang H."/>
            <person name="Mo K."/>
            <person name="Hu Y."/>
        </authorList>
    </citation>
    <scope>NUCLEOTIDE SEQUENCE</scope>
    <source>
        <strain evidence="7">IB182496</strain>
    </source>
</reference>
<dbReference type="PROSITE" id="PS00041">
    <property type="entry name" value="HTH_ARAC_FAMILY_1"/>
    <property type="match status" value="1"/>
</dbReference>
<dbReference type="Pfam" id="PF12833">
    <property type="entry name" value="HTH_18"/>
    <property type="match status" value="1"/>
</dbReference>
<evidence type="ECO:0000256" key="4">
    <source>
        <dbReference type="ARBA" id="ARBA00023159"/>
    </source>
</evidence>
<dbReference type="Gene3D" id="1.10.10.60">
    <property type="entry name" value="Homeodomain-like"/>
    <property type="match status" value="1"/>
</dbReference>
<proteinExistence type="predicted"/>
<evidence type="ECO:0000256" key="3">
    <source>
        <dbReference type="ARBA" id="ARBA00023125"/>
    </source>
</evidence>
<keyword evidence="3" id="KW-0238">DNA-binding</keyword>
<keyword evidence="8" id="KW-1185">Reference proteome</keyword>
<dbReference type="InterPro" id="IPR050204">
    <property type="entry name" value="AraC_XylS_family_regulators"/>
</dbReference>
<dbReference type="PANTHER" id="PTHR46796">
    <property type="entry name" value="HTH-TYPE TRANSCRIPTIONAL ACTIVATOR RHAS-RELATED"/>
    <property type="match status" value="1"/>
</dbReference>
<keyword evidence="5" id="KW-0804">Transcription</keyword>
<dbReference type="Proteomes" id="UP000621560">
    <property type="component" value="Unassembled WGS sequence"/>
</dbReference>
<keyword evidence="1" id="KW-0963">Cytoplasm</keyword>
<keyword evidence="2" id="KW-0805">Transcription regulation</keyword>
<keyword evidence="4" id="KW-0010">Activator</keyword>
<dbReference type="EMBL" id="JACXIZ010000045">
    <property type="protein sequence ID" value="MBD2847810.1"/>
    <property type="molecule type" value="Genomic_DNA"/>
</dbReference>
<dbReference type="SMART" id="SM00342">
    <property type="entry name" value="HTH_ARAC"/>
    <property type="match status" value="1"/>
</dbReference>
<dbReference type="InterPro" id="IPR037923">
    <property type="entry name" value="HTH-like"/>
</dbReference>
<dbReference type="AlphaFoldDB" id="A0A927BY86"/>
<evidence type="ECO:0000313" key="8">
    <source>
        <dbReference type="Proteomes" id="UP000621560"/>
    </source>
</evidence>
<comment type="caution">
    <text evidence="7">The sequence shown here is derived from an EMBL/GenBank/DDBJ whole genome shotgun (WGS) entry which is preliminary data.</text>
</comment>
<dbReference type="GO" id="GO:0043565">
    <property type="term" value="F:sequence-specific DNA binding"/>
    <property type="evidence" value="ECO:0007669"/>
    <property type="project" value="InterPro"/>
</dbReference>
<evidence type="ECO:0000256" key="5">
    <source>
        <dbReference type="ARBA" id="ARBA00023163"/>
    </source>
</evidence>
<accession>A0A927BY86</accession>
<dbReference type="Pfam" id="PF02311">
    <property type="entry name" value="AraC_binding"/>
    <property type="match status" value="1"/>
</dbReference>
<dbReference type="InterPro" id="IPR003313">
    <property type="entry name" value="AraC-bd"/>
</dbReference>
<dbReference type="PROSITE" id="PS01124">
    <property type="entry name" value="HTH_ARAC_FAMILY_2"/>
    <property type="match status" value="1"/>
</dbReference>
<evidence type="ECO:0000259" key="6">
    <source>
        <dbReference type="PROSITE" id="PS01124"/>
    </source>
</evidence>
<dbReference type="PANTHER" id="PTHR46796:SF13">
    <property type="entry name" value="HTH-TYPE TRANSCRIPTIONAL ACTIVATOR RHAS"/>
    <property type="match status" value="1"/>
</dbReference>
<name>A0A927BY86_9BACL</name>
<dbReference type="InterPro" id="IPR009057">
    <property type="entry name" value="Homeodomain-like_sf"/>
</dbReference>
<dbReference type="RefSeq" id="WP_190920913.1">
    <property type="nucleotide sequence ID" value="NZ_JACXIZ010000045.1"/>
</dbReference>
<evidence type="ECO:0000256" key="2">
    <source>
        <dbReference type="ARBA" id="ARBA00023015"/>
    </source>
</evidence>